<dbReference type="AlphaFoldDB" id="A0A0A9GYK8"/>
<evidence type="ECO:0000313" key="1">
    <source>
        <dbReference type="EMBL" id="JAE28609.1"/>
    </source>
</evidence>
<reference evidence="1" key="2">
    <citation type="journal article" date="2015" name="Data Brief">
        <title>Shoot transcriptome of the giant reed, Arundo donax.</title>
        <authorList>
            <person name="Barrero R.A."/>
            <person name="Guerrero F.D."/>
            <person name="Moolhuijzen P."/>
            <person name="Goolsby J.A."/>
            <person name="Tidwell J."/>
            <person name="Bellgard S.E."/>
            <person name="Bellgard M.I."/>
        </authorList>
    </citation>
    <scope>NUCLEOTIDE SEQUENCE</scope>
    <source>
        <tissue evidence="1">Shoot tissue taken approximately 20 cm above the soil surface</tissue>
    </source>
</reference>
<sequence length="68" mass="7210">MVSIITGQGIGATTIWTSRQAANYIHTDQTASATQLATTSRFAASPSVLTGKFVQLTPKLSVPYVEQP</sequence>
<accession>A0A0A9GYK8</accession>
<protein>
    <submittedName>
        <fullName evidence="1">Uncharacterized protein</fullName>
    </submittedName>
</protein>
<name>A0A0A9GYK8_ARUDO</name>
<organism evidence="1">
    <name type="scientific">Arundo donax</name>
    <name type="common">Giant reed</name>
    <name type="synonym">Donax arundinaceus</name>
    <dbReference type="NCBI Taxonomy" id="35708"/>
    <lineage>
        <taxon>Eukaryota</taxon>
        <taxon>Viridiplantae</taxon>
        <taxon>Streptophyta</taxon>
        <taxon>Embryophyta</taxon>
        <taxon>Tracheophyta</taxon>
        <taxon>Spermatophyta</taxon>
        <taxon>Magnoliopsida</taxon>
        <taxon>Liliopsida</taxon>
        <taxon>Poales</taxon>
        <taxon>Poaceae</taxon>
        <taxon>PACMAD clade</taxon>
        <taxon>Arundinoideae</taxon>
        <taxon>Arundineae</taxon>
        <taxon>Arundo</taxon>
    </lineage>
</organism>
<proteinExistence type="predicted"/>
<reference evidence="1" key="1">
    <citation type="submission" date="2014-09" db="EMBL/GenBank/DDBJ databases">
        <authorList>
            <person name="Magalhaes I.L.F."/>
            <person name="Oliveira U."/>
            <person name="Santos F.R."/>
            <person name="Vidigal T.H.D.A."/>
            <person name="Brescovit A.D."/>
            <person name="Santos A.J."/>
        </authorList>
    </citation>
    <scope>NUCLEOTIDE SEQUENCE</scope>
    <source>
        <tissue evidence="1">Shoot tissue taken approximately 20 cm above the soil surface</tissue>
    </source>
</reference>
<dbReference type="EMBL" id="GBRH01169287">
    <property type="protein sequence ID" value="JAE28609.1"/>
    <property type="molecule type" value="Transcribed_RNA"/>
</dbReference>